<comment type="subcellular location">
    <subcellularLocation>
        <location evidence="1">Membrane</location>
        <topology evidence="1">Multi-pass membrane protein</topology>
    </subcellularLocation>
</comment>
<keyword evidence="6" id="KW-0297">G-protein coupled receptor</keyword>
<dbReference type="PRINTS" id="PR00899">
    <property type="entry name" value="GPCRSTE3"/>
</dbReference>
<evidence type="ECO:0000256" key="5">
    <source>
        <dbReference type="ARBA" id="ARBA00022989"/>
    </source>
</evidence>
<keyword evidence="4 10" id="KW-0812">Transmembrane</keyword>
<evidence type="ECO:0000256" key="3">
    <source>
        <dbReference type="ARBA" id="ARBA00022507"/>
    </source>
</evidence>
<organism evidence="11 12">
    <name type="scientific">Naumovozyma dairenensis (strain ATCC 10597 / BCRC 20456 / CBS 421 / NBRC 0211 / NRRL Y-12639)</name>
    <name type="common">Saccharomyces dairenensis</name>
    <dbReference type="NCBI Taxonomy" id="1071378"/>
    <lineage>
        <taxon>Eukaryota</taxon>
        <taxon>Fungi</taxon>
        <taxon>Dikarya</taxon>
        <taxon>Ascomycota</taxon>
        <taxon>Saccharomycotina</taxon>
        <taxon>Saccharomycetes</taxon>
        <taxon>Saccharomycetales</taxon>
        <taxon>Saccharomycetaceae</taxon>
        <taxon>Naumovozyma</taxon>
    </lineage>
</organism>
<feature type="transmembrane region" description="Helical" evidence="10">
    <location>
        <begin position="33"/>
        <end position="54"/>
    </location>
</feature>
<dbReference type="OrthoDB" id="2874149at2759"/>
<evidence type="ECO:0000256" key="9">
    <source>
        <dbReference type="ARBA" id="ARBA00023224"/>
    </source>
</evidence>
<dbReference type="GeneID" id="11495314"/>
<dbReference type="GO" id="GO:0005775">
    <property type="term" value="C:vacuolar lumen"/>
    <property type="evidence" value="ECO:0007669"/>
    <property type="project" value="EnsemblFungi"/>
</dbReference>
<reference evidence="11 12" key="1">
    <citation type="journal article" date="2011" name="Proc. Natl. Acad. Sci. U.S.A.">
        <title>Evolutionary erosion of yeast sex chromosomes by mating-type switching accidents.</title>
        <authorList>
            <person name="Gordon J.L."/>
            <person name="Armisen D."/>
            <person name="Proux-Wera E."/>
            <person name="Oheigeartaigh S.S."/>
            <person name="Byrne K.P."/>
            <person name="Wolfe K.H."/>
        </authorList>
    </citation>
    <scope>NUCLEOTIDE SEQUENCE [LARGE SCALE GENOMIC DNA]</scope>
    <source>
        <strain evidence="12">ATCC 10597 / BCRC 20456 / CBS 421 / NBRC 0211 / NRRL Y-12639</strain>
    </source>
</reference>
<keyword evidence="8" id="KW-0675">Receptor</keyword>
<dbReference type="GO" id="GO:0000750">
    <property type="term" value="P:pheromone-dependent signal transduction involved in conjugation with cellular fusion"/>
    <property type="evidence" value="ECO:0007669"/>
    <property type="project" value="EnsemblFungi"/>
</dbReference>
<comment type="similarity">
    <text evidence="2">Belongs to the G-protein coupled receptor 4 family.</text>
</comment>
<keyword evidence="7 10" id="KW-0472">Membrane</keyword>
<dbReference type="RefSeq" id="XP_003667485.1">
    <property type="nucleotide sequence ID" value="XM_003667437.1"/>
</dbReference>
<dbReference type="OMA" id="VLVMFPF"/>
<evidence type="ECO:0000313" key="11">
    <source>
        <dbReference type="EMBL" id="CCD22242.1"/>
    </source>
</evidence>
<protein>
    <recommendedName>
        <fullName evidence="13">STE3</fullName>
    </recommendedName>
</protein>
<evidence type="ECO:0000313" key="12">
    <source>
        <dbReference type="Proteomes" id="UP000000689"/>
    </source>
</evidence>
<evidence type="ECO:0008006" key="13">
    <source>
        <dbReference type="Google" id="ProtNLM"/>
    </source>
</evidence>
<dbReference type="EMBL" id="HE580267">
    <property type="protein sequence ID" value="CCD22242.1"/>
    <property type="molecule type" value="Genomic_DNA"/>
</dbReference>
<keyword evidence="3" id="KW-0589">Pheromone response</keyword>
<proteinExistence type="inferred from homology"/>
<evidence type="ECO:0000256" key="4">
    <source>
        <dbReference type="ARBA" id="ARBA00022692"/>
    </source>
</evidence>
<dbReference type="HOGENOM" id="CLU_027592_4_0_1"/>
<dbReference type="AlphaFoldDB" id="G0W354"/>
<dbReference type="PANTHER" id="PTHR28097:SF1">
    <property type="entry name" value="PHEROMONE A FACTOR RECEPTOR"/>
    <property type="match status" value="1"/>
</dbReference>
<gene>
    <name evidence="11" type="primary">NDAI0A00840</name>
    <name evidence="11" type="ordered locus">NDAI_0A00840</name>
</gene>
<feature type="transmembrane region" description="Helical" evidence="10">
    <location>
        <begin position="117"/>
        <end position="141"/>
    </location>
</feature>
<keyword evidence="9" id="KW-0807">Transducer</keyword>
<dbReference type="KEGG" id="ndi:NDAI_0A00840"/>
<evidence type="ECO:0000256" key="2">
    <source>
        <dbReference type="ARBA" id="ARBA00011085"/>
    </source>
</evidence>
<dbReference type="GO" id="GO:0005886">
    <property type="term" value="C:plasma membrane"/>
    <property type="evidence" value="ECO:0007669"/>
    <property type="project" value="EnsemblFungi"/>
</dbReference>
<dbReference type="eggNOG" id="ENOG502S44N">
    <property type="taxonomic scope" value="Eukaryota"/>
</dbReference>
<evidence type="ECO:0000256" key="7">
    <source>
        <dbReference type="ARBA" id="ARBA00023136"/>
    </source>
</evidence>
<accession>G0W354</accession>
<feature type="transmembrane region" description="Helical" evidence="10">
    <location>
        <begin position="209"/>
        <end position="229"/>
    </location>
</feature>
<evidence type="ECO:0000256" key="8">
    <source>
        <dbReference type="ARBA" id="ARBA00023170"/>
    </source>
</evidence>
<dbReference type="PANTHER" id="PTHR28097">
    <property type="entry name" value="PHEROMONE A FACTOR RECEPTOR"/>
    <property type="match status" value="1"/>
</dbReference>
<dbReference type="InterPro" id="IPR001499">
    <property type="entry name" value="GPCR_STE3"/>
</dbReference>
<feature type="transmembrane region" description="Helical" evidence="10">
    <location>
        <begin position="265"/>
        <end position="287"/>
    </location>
</feature>
<keyword evidence="5 10" id="KW-1133">Transmembrane helix</keyword>
<keyword evidence="12" id="KW-1185">Reference proteome</keyword>
<dbReference type="CDD" id="cd14966">
    <property type="entry name" value="7tmD_STE3"/>
    <property type="match status" value="1"/>
</dbReference>
<name>G0W354_NAUDC</name>
<dbReference type="GO" id="GO:0000755">
    <property type="term" value="P:cytogamy"/>
    <property type="evidence" value="ECO:0007669"/>
    <property type="project" value="EnsemblFungi"/>
</dbReference>
<dbReference type="STRING" id="1071378.G0W354"/>
<dbReference type="Pfam" id="PF02076">
    <property type="entry name" value="STE3"/>
    <property type="match status" value="1"/>
</dbReference>
<evidence type="ECO:0000256" key="6">
    <source>
        <dbReference type="ARBA" id="ARBA00023040"/>
    </source>
</evidence>
<evidence type="ECO:0000256" key="1">
    <source>
        <dbReference type="ARBA" id="ARBA00004141"/>
    </source>
</evidence>
<feature type="transmembrane region" description="Helical" evidence="10">
    <location>
        <begin position="161"/>
        <end position="184"/>
    </location>
</feature>
<evidence type="ECO:0000256" key="10">
    <source>
        <dbReference type="SAM" id="Phobius"/>
    </source>
</evidence>
<dbReference type="GO" id="GO:0004933">
    <property type="term" value="F:mating-type a-factor pheromone receptor activity"/>
    <property type="evidence" value="ECO:0007669"/>
    <property type="project" value="EnsemblFungi"/>
</dbReference>
<sequence>MSFQSSIIGLCSLAVLSLIPPLAWHSHTRNIPAIILITWLLLMNIICIVNASIWSGTDFVTRWNGEGWCDIVIKLQVGANVGISCAITNIVYNLHSILKADVVLPDLNSWTRIWKDLLISLGTPVVVMGLSYLLQVFRYGIARYNGCQNLLSPTWMTTVLYTMWMLIWSLIATVYALLVLAVFFKKRKDVKDILYCTNSGLNLTRFARLLIFCFIIVLVMFPFSLYSFVQDLEQVSGHYSFKDTHSSTLWNVIIKFDPGKPVYNIWLYVLMSYLVFVIFGLGTDALNMYARFLRTIRLGFIVDTIQGFIKKNRENRVGKLLGKMSKGTEFQTLSSSDEYGGKNCFSDTEAFPSASSPTSEGHFYVDYTLPGEREKQNKRNKNKKKNKYSNDSAFFDLEENLQDDDNNVEIGRNNYLPFLTGKYDEDEDDYDDASLSLDGFSRISYGRKNDLDNFPSYSPSSLTEYNSSKQHSTIISGETLDIREFEEDYEYNKKDSPSK</sequence>
<dbReference type="Proteomes" id="UP000000689">
    <property type="component" value="Chromosome 1"/>
</dbReference>